<dbReference type="Gene3D" id="3.30.70.270">
    <property type="match status" value="1"/>
</dbReference>
<dbReference type="SMART" id="SM00267">
    <property type="entry name" value="GGDEF"/>
    <property type="match status" value="1"/>
</dbReference>
<evidence type="ECO:0000259" key="4">
    <source>
        <dbReference type="PROSITE" id="PS50887"/>
    </source>
</evidence>
<protein>
    <recommendedName>
        <fullName evidence="1">diguanylate cyclase</fullName>
        <ecNumber evidence="1">2.7.7.65</ecNumber>
    </recommendedName>
</protein>
<evidence type="ECO:0000313" key="5">
    <source>
        <dbReference type="EMBL" id="MDQ2095176.1"/>
    </source>
</evidence>
<keyword evidence="3" id="KW-0812">Transmembrane</keyword>
<sequence>MSVYAASIAAIAVGLSLGIEYLLLDADLFGAYWTNVALVAGIVAFILSVVTIWSFRRLLGSWRMLRHASTHDFLTGAGNRAFFFDVLAKREGQRRGAKVTLQDGAVLIACDLDDFKQVNDRIGHLGGDEILLEVVRRFRSALPDTAAITRFGGDEFMLYVPASVFADRHAEQRTIDQLAFDQAETVRRSVADTPFMTARGTMNVRLSIGLAASRDGQSLEDLLRLADDALYAAKRAGGDRVVSCLGEGVDLPTRQKREFNTF</sequence>
<dbReference type="InterPro" id="IPR050469">
    <property type="entry name" value="Diguanylate_Cyclase"/>
</dbReference>
<dbReference type="EMBL" id="JANFFA010000004">
    <property type="protein sequence ID" value="MDQ2095176.1"/>
    <property type="molecule type" value="Genomic_DNA"/>
</dbReference>
<keyword evidence="6" id="KW-1185">Reference proteome</keyword>
<evidence type="ECO:0000256" key="3">
    <source>
        <dbReference type="SAM" id="Phobius"/>
    </source>
</evidence>
<dbReference type="GO" id="GO:0043709">
    <property type="term" value="P:cell adhesion involved in single-species biofilm formation"/>
    <property type="evidence" value="ECO:0007669"/>
    <property type="project" value="TreeGrafter"/>
</dbReference>
<keyword evidence="3" id="KW-0472">Membrane</keyword>
<dbReference type="RefSeq" id="WP_317626802.1">
    <property type="nucleotide sequence ID" value="NZ_JANFFA010000004.1"/>
</dbReference>
<reference evidence="5" key="1">
    <citation type="submission" date="2022-07" db="EMBL/GenBank/DDBJ databases">
        <authorList>
            <person name="Otstavnykh N."/>
            <person name="Isaeva M."/>
            <person name="Bystritskaya E."/>
        </authorList>
    </citation>
    <scope>NUCLEOTIDE SEQUENCE</scope>
    <source>
        <strain evidence="5">10Alg 79</strain>
    </source>
</reference>
<evidence type="ECO:0000256" key="1">
    <source>
        <dbReference type="ARBA" id="ARBA00012528"/>
    </source>
</evidence>
<reference evidence="5" key="2">
    <citation type="submission" date="2023-04" db="EMBL/GenBank/DDBJ databases">
        <title>'Rhodoalgimonas zhirmunskyi' gen. nov., isolated from a red alga.</title>
        <authorList>
            <person name="Nedashkovskaya O.I."/>
            <person name="Otstavnykh N.Y."/>
            <person name="Bystritskaya E.P."/>
            <person name="Balabanova L.A."/>
            <person name="Isaeva M.P."/>
        </authorList>
    </citation>
    <scope>NUCLEOTIDE SEQUENCE</scope>
    <source>
        <strain evidence="5">10Alg 79</strain>
    </source>
</reference>
<dbReference type="EC" id="2.7.7.65" evidence="1"/>
<dbReference type="PANTHER" id="PTHR45138:SF9">
    <property type="entry name" value="DIGUANYLATE CYCLASE DGCM-RELATED"/>
    <property type="match status" value="1"/>
</dbReference>
<dbReference type="GO" id="GO:0005886">
    <property type="term" value="C:plasma membrane"/>
    <property type="evidence" value="ECO:0007669"/>
    <property type="project" value="TreeGrafter"/>
</dbReference>
<dbReference type="CDD" id="cd01949">
    <property type="entry name" value="GGDEF"/>
    <property type="match status" value="1"/>
</dbReference>
<proteinExistence type="predicted"/>
<keyword evidence="3" id="KW-1133">Transmembrane helix</keyword>
<dbReference type="SUPFAM" id="SSF55073">
    <property type="entry name" value="Nucleotide cyclase"/>
    <property type="match status" value="1"/>
</dbReference>
<name>A0AAJ1U8A0_9RHOB</name>
<dbReference type="InterPro" id="IPR043128">
    <property type="entry name" value="Rev_trsase/Diguanyl_cyclase"/>
</dbReference>
<dbReference type="Pfam" id="PF00990">
    <property type="entry name" value="GGDEF"/>
    <property type="match status" value="1"/>
</dbReference>
<feature type="domain" description="GGDEF" evidence="4">
    <location>
        <begin position="103"/>
        <end position="246"/>
    </location>
</feature>
<dbReference type="InterPro" id="IPR029787">
    <property type="entry name" value="Nucleotide_cyclase"/>
</dbReference>
<gene>
    <name evidence="5" type="ORF">NOI20_13735</name>
</gene>
<dbReference type="InterPro" id="IPR000160">
    <property type="entry name" value="GGDEF_dom"/>
</dbReference>
<organism evidence="5 6">
    <name type="scientific">Rhodalgimonas zhirmunskyi</name>
    <dbReference type="NCBI Taxonomy" id="2964767"/>
    <lineage>
        <taxon>Bacteria</taxon>
        <taxon>Pseudomonadati</taxon>
        <taxon>Pseudomonadota</taxon>
        <taxon>Alphaproteobacteria</taxon>
        <taxon>Rhodobacterales</taxon>
        <taxon>Roseobacteraceae</taxon>
        <taxon>Rhodalgimonas</taxon>
    </lineage>
</organism>
<dbReference type="PANTHER" id="PTHR45138">
    <property type="entry name" value="REGULATORY COMPONENTS OF SENSORY TRANSDUCTION SYSTEM"/>
    <property type="match status" value="1"/>
</dbReference>
<dbReference type="PROSITE" id="PS50887">
    <property type="entry name" value="GGDEF"/>
    <property type="match status" value="1"/>
</dbReference>
<dbReference type="Proteomes" id="UP001227162">
    <property type="component" value="Unassembled WGS sequence"/>
</dbReference>
<dbReference type="GO" id="GO:1902201">
    <property type="term" value="P:negative regulation of bacterial-type flagellum-dependent cell motility"/>
    <property type="evidence" value="ECO:0007669"/>
    <property type="project" value="TreeGrafter"/>
</dbReference>
<comment type="catalytic activity">
    <reaction evidence="2">
        <text>2 GTP = 3',3'-c-di-GMP + 2 diphosphate</text>
        <dbReference type="Rhea" id="RHEA:24898"/>
        <dbReference type="ChEBI" id="CHEBI:33019"/>
        <dbReference type="ChEBI" id="CHEBI:37565"/>
        <dbReference type="ChEBI" id="CHEBI:58805"/>
        <dbReference type="EC" id="2.7.7.65"/>
    </reaction>
</comment>
<evidence type="ECO:0000313" key="6">
    <source>
        <dbReference type="Proteomes" id="UP001227162"/>
    </source>
</evidence>
<feature type="transmembrane region" description="Helical" evidence="3">
    <location>
        <begin position="34"/>
        <end position="55"/>
    </location>
</feature>
<comment type="caution">
    <text evidence="5">The sequence shown here is derived from an EMBL/GenBank/DDBJ whole genome shotgun (WGS) entry which is preliminary data.</text>
</comment>
<evidence type="ECO:0000256" key="2">
    <source>
        <dbReference type="ARBA" id="ARBA00034247"/>
    </source>
</evidence>
<dbReference type="AlphaFoldDB" id="A0AAJ1U8A0"/>
<dbReference type="GO" id="GO:0052621">
    <property type="term" value="F:diguanylate cyclase activity"/>
    <property type="evidence" value="ECO:0007669"/>
    <property type="project" value="UniProtKB-EC"/>
</dbReference>
<accession>A0AAJ1U8A0</accession>
<dbReference type="NCBIfam" id="TIGR00254">
    <property type="entry name" value="GGDEF"/>
    <property type="match status" value="1"/>
</dbReference>